<dbReference type="EMBL" id="JYDW01004306">
    <property type="protein sequence ID" value="KRZ21846.1"/>
    <property type="molecule type" value="Genomic_DNA"/>
</dbReference>
<dbReference type="AlphaFoldDB" id="A0A0V1IGK6"/>
<proteinExistence type="predicted"/>
<evidence type="ECO:0000256" key="1">
    <source>
        <dbReference type="SAM" id="MobiDB-lite"/>
    </source>
</evidence>
<reference evidence="2 3" key="1">
    <citation type="submission" date="2015-05" db="EMBL/GenBank/DDBJ databases">
        <title>Evolution of Trichinella species and genotypes.</title>
        <authorList>
            <person name="Korhonen P.K."/>
            <person name="Edoardo P."/>
            <person name="Giuseppe L.R."/>
            <person name="Gasser R.B."/>
        </authorList>
    </citation>
    <scope>NUCLEOTIDE SEQUENCE [LARGE SCALE GENOMIC DNA]</scope>
    <source>
        <strain evidence="2">ISS10</strain>
    </source>
</reference>
<organism evidence="2 3">
    <name type="scientific">Trichinella nativa</name>
    <dbReference type="NCBI Taxonomy" id="6335"/>
    <lineage>
        <taxon>Eukaryota</taxon>
        <taxon>Metazoa</taxon>
        <taxon>Ecdysozoa</taxon>
        <taxon>Nematoda</taxon>
        <taxon>Enoplea</taxon>
        <taxon>Dorylaimia</taxon>
        <taxon>Trichinellida</taxon>
        <taxon>Trichinellidae</taxon>
        <taxon>Trichinella</taxon>
    </lineage>
</organism>
<evidence type="ECO:0000313" key="3">
    <source>
        <dbReference type="Proteomes" id="UP000054721"/>
    </source>
</evidence>
<sequence length="39" mass="4722">MARSARSSSRSRSRSRSSSRRKFKPQSVLLVRYWFHHQD</sequence>
<dbReference type="Proteomes" id="UP000054721">
    <property type="component" value="Unassembled WGS sequence"/>
</dbReference>
<keyword evidence="3" id="KW-1185">Reference proteome</keyword>
<feature type="compositionally biased region" description="Basic residues" evidence="1">
    <location>
        <begin position="9"/>
        <end position="23"/>
    </location>
</feature>
<evidence type="ECO:0000313" key="2">
    <source>
        <dbReference type="EMBL" id="KRZ21846.1"/>
    </source>
</evidence>
<name>A0A0V1IGK6_9BILA</name>
<gene>
    <name evidence="2" type="ORF">T02_3008</name>
</gene>
<protein>
    <submittedName>
        <fullName evidence="2">Uncharacterized protein</fullName>
    </submittedName>
</protein>
<comment type="caution">
    <text evidence="2">The sequence shown here is derived from an EMBL/GenBank/DDBJ whole genome shotgun (WGS) entry which is preliminary data.</text>
</comment>
<feature type="region of interest" description="Disordered" evidence="1">
    <location>
        <begin position="1"/>
        <end position="23"/>
    </location>
</feature>
<accession>A0A0V1IGK6</accession>